<reference evidence="3" key="1">
    <citation type="journal article" date="2022" name="Microorganisms">
        <title>Antibiotic Susceptibility, Resistance Gene Determinants and Corresponding Genomic Regions in Lactobacillus amylovorus Isolates Derived from Wild Boars and Domestic Pigs.</title>
        <authorList>
            <person name="Moravkova M."/>
            <person name="Kostovova I."/>
            <person name="Kavanova K."/>
            <person name="Pechar R."/>
            <person name="Stanek S."/>
            <person name="Brychta A."/>
            <person name="Zeman M."/>
            <person name="Kubasova T."/>
        </authorList>
    </citation>
    <scope>NUCLEOTIDE SEQUENCE</scope>
    <source>
        <strain evidence="4">M356A</strain>
        <strain evidence="3">M490A</strain>
    </source>
</reference>
<sequence>MLVKNNNRLKELRVNRGYTLDDIESKTGIKRGTYSNYENHNTEPKLETWQKLAKFYGVSVSYLQGNTFSKIDIYKVVCNEYITPIHDPFFEYIIEWHLHIMEIKDLKELFSINELRKFTKNVQNFFETNFQFVFLTELGKKCLTIEKSREKDVLSEICVNFSEAIRKVDEKLLSTPISEAFDKEVGDKLARFNKDKDQHNMLREADKKYIIRVTQDLAVALYGFSEKISDLPENSEITSNKARKRLKKFVDSGGKSFE</sequence>
<dbReference type="Pfam" id="PF01381">
    <property type="entry name" value="HTH_3"/>
    <property type="match status" value="1"/>
</dbReference>
<dbReference type="RefSeq" id="WP_271868077.1">
    <property type="nucleotide sequence ID" value="NZ_JAOTGU010000002.1"/>
</dbReference>
<dbReference type="PROSITE" id="PS50943">
    <property type="entry name" value="HTH_CROC1"/>
    <property type="match status" value="1"/>
</dbReference>
<dbReference type="CDD" id="cd00093">
    <property type="entry name" value="HTH_XRE"/>
    <property type="match status" value="1"/>
</dbReference>
<dbReference type="Proteomes" id="UP001141981">
    <property type="component" value="Unassembled WGS sequence"/>
</dbReference>
<name>A0A9X3W5T1_LACAM</name>
<dbReference type="Proteomes" id="UP001143700">
    <property type="component" value="Unassembled WGS sequence"/>
</dbReference>
<feature type="domain" description="HTH cro/C1-type" evidence="2">
    <location>
        <begin position="9"/>
        <end position="63"/>
    </location>
</feature>
<dbReference type="Gene3D" id="1.10.260.40">
    <property type="entry name" value="lambda repressor-like DNA-binding domains"/>
    <property type="match status" value="1"/>
</dbReference>
<dbReference type="SUPFAM" id="SSF47413">
    <property type="entry name" value="lambda repressor-like DNA-binding domains"/>
    <property type="match status" value="1"/>
</dbReference>
<evidence type="ECO:0000256" key="1">
    <source>
        <dbReference type="ARBA" id="ARBA00023125"/>
    </source>
</evidence>
<evidence type="ECO:0000259" key="2">
    <source>
        <dbReference type="PROSITE" id="PS50943"/>
    </source>
</evidence>
<evidence type="ECO:0000313" key="4">
    <source>
        <dbReference type="EMBL" id="MDB6261353.1"/>
    </source>
</evidence>
<dbReference type="EMBL" id="JAOTGY010000010">
    <property type="protein sequence ID" value="MDB6258290.1"/>
    <property type="molecule type" value="Genomic_DNA"/>
</dbReference>
<protein>
    <submittedName>
        <fullName evidence="3">Helix-turn-helix transcriptional regulator</fullName>
    </submittedName>
</protein>
<dbReference type="EMBL" id="JAOTGU010000002">
    <property type="protein sequence ID" value="MDB6261353.1"/>
    <property type="molecule type" value="Genomic_DNA"/>
</dbReference>
<comment type="caution">
    <text evidence="3">The sequence shown here is derived from an EMBL/GenBank/DDBJ whole genome shotgun (WGS) entry which is preliminary data.</text>
</comment>
<dbReference type="InterPro" id="IPR010982">
    <property type="entry name" value="Lambda_DNA-bd_dom_sf"/>
</dbReference>
<keyword evidence="1" id="KW-0238">DNA-binding</keyword>
<reference evidence="3" key="2">
    <citation type="submission" date="2022-10" db="EMBL/GenBank/DDBJ databases">
        <authorList>
            <person name="Kostovova I."/>
            <person name="Moravkova M."/>
            <person name="Pechar R."/>
        </authorList>
    </citation>
    <scope>NUCLEOTIDE SEQUENCE</scope>
    <source>
        <strain evidence="4">M356A</strain>
        <strain evidence="3">M490A</strain>
    </source>
</reference>
<proteinExistence type="predicted"/>
<dbReference type="AlphaFoldDB" id="A0A9X3W5T1"/>
<evidence type="ECO:0000313" key="3">
    <source>
        <dbReference type="EMBL" id="MDB6258290.1"/>
    </source>
</evidence>
<evidence type="ECO:0000313" key="5">
    <source>
        <dbReference type="Proteomes" id="UP001141981"/>
    </source>
</evidence>
<dbReference type="PANTHER" id="PTHR46558">
    <property type="entry name" value="TRACRIPTIONAL REGULATORY PROTEIN-RELATED-RELATED"/>
    <property type="match status" value="1"/>
</dbReference>
<dbReference type="PANTHER" id="PTHR46558:SF11">
    <property type="entry name" value="HTH-TYPE TRANSCRIPTIONAL REGULATOR XRE"/>
    <property type="match status" value="1"/>
</dbReference>
<gene>
    <name evidence="3" type="ORF">ODU72_06335</name>
    <name evidence="4" type="ORF">ODV15_01995</name>
</gene>
<dbReference type="InterPro" id="IPR001387">
    <property type="entry name" value="Cro/C1-type_HTH"/>
</dbReference>
<accession>A0A9X3W5T1</accession>
<dbReference type="SMART" id="SM00530">
    <property type="entry name" value="HTH_XRE"/>
    <property type="match status" value="1"/>
</dbReference>
<organism evidence="3 5">
    <name type="scientific">Lactobacillus amylovorus</name>
    <dbReference type="NCBI Taxonomy" id="1604"/>
    <lineage>
        <taxon>Bacteria</taxon>
        <taxon>Bacillati</taxon>
        <taxon>Bacillota</taxon>
        <taxon>Bacilli</taxon>
        <taxon>Lactobacillales</taxon>
        <taxon>Lactobacillaceae</taxon>
        <taxon>Lactobacillus</taxon>
    </lineage>
</organism>
<dbReference type="GO" id="GO:0003677">
    <property type="term" value="F:DNA binding"/>
    <property type="evidence" value="ECO:0007669"/>
    <property type="project" value="UniProtKB-KW"/>
</dbReference>